<feature type="transmembrane region" description="Helical" evidence="6">
    <location>
        <begin position="111"/>
        <end position="129"/>
    </location>
</feature>
<dbReference type="AlphaFoldDB" id="A0A841YWT0"/>
<dbReference type="Proteomes" id="UP000569903">
    <property type="component" value="Unassembled WGS sequence"/>
</dbReference>
<dbReference type="PANTHER" id="PTHR30250:SF11">
    <property type="entry name" value="O-ANTIGEN TRANSPORTER-RELATED"/>
    <property type="match status" value="1"/>
</dbReference>
<comment type="caution">
    <text evidence="7">The sequence shown here is derived from an EMBL/GenBank/DDBJ whole genome shotgun (WGS) entry which is preliminary data.</text>
</comment>
<comment type="subcellular location">
    <subcellularLocation>
        <location evidence="1">Cell membrane</location>
        <topology evidence="1">Multi-pass membrane protein</topology>
    </subcellularLocation>
</comment>
<proteinExistence type="predicted"/>
<feature type="transmembrane region" description="Helical" evidence="6">
    <location>
        <begin position="288"/>
        <end position="309"/>
    </location>
</feature>
<dbReference type="InterPro" id="IPR002797">
    <property type="entry name" value="Polysacc_synth"/>
</dbReference>
<feature type="transmembrane region" description="Helical" evidence="6">
    <location>
        <begin position="329"/>
        <end position="348"/>
    </location>
</feature>
<dbReference type="RefSeq" id="WP_185389006.1">
    <property type="nucleotide sequence ID" value="NZ_JAARQN010000005.1"/>
</dbReference>
<evidence type="ECO:0000256" key="3">
    <source>
        <dbReference type="ARBA" id="ARBA00022692"/>
    </source>
</evidence>
<evidence type="ECO:0000256" key="5">
    <source>
        <dbReference type="ARBA" id="ARBA00023136"/>
    </source>
</evidence>
<feature type="transmembrane region" description="Helical" evidence="6">
    <location>
        <begin position="48"/>
        <end position="68"/>
    </location>
</feature>
<feature type="transmembrane region" description="Helical" evidence="6">
    <location>
        <begin position="437"/>
        <end position="457"/>
    </location>
</feature>
<accession>A0A841YWT0</accession>
<feature type="transmembrane region" description="Helical" evidence="6">
    <location>
        <begin position="379"/>
        <end position="399"/>
    </location>
</feature>
<feature type="transmembrane region" description="Helical" evidence="6">
    <location>
        <begin position="141"/>
        <end position="162"/>
    </location>
</feature>
<feature type="transmembrane region" description="Helical" evidence="6">
    <location>
        <begin position="411"/>
        <end position="431"/>
    </location>
</feature>
<dbReference type="GO" id="GO:0005886">
    <property type="term" value="C:plasma membrane"/>
    <property type="evidence" value="ECO:0007669"/>
    <property type="project" value="UniProtKB-SubCell"/>
</dbReference>
<gene>
    <name evidence="7" type="ORF">HB850_08260</name>
</gene>
<sequence length="471" mass="52512">MSSKYKKLFQNTILFSIGSMGSKFISLLLVVVFTHYLNPQEYGKVELISIMINLCLPFVSLSIYDAVLRFVMKGNEHNGSVLLNGLAVCGLVGLLFLAGSAVGILFFELDVSTLVIAAIIFAQSINLVFAQYARGTGRIKLYVINGLLTAILIFTIVSFLLSHIHMGIMGYFIGMVVAFTISNVVFFCFSGNVVEVLAKAPWDGALMKRMLLYSLPLIPNTLMFWVMNASDRLLIQTFLGLTANGYYAVANKIPVLLNTLSSIFIQAWQLSAIEESEQEDRNHFYSSVFNALASFMIIISAIILCFLKWGFGVALGSDFFEAWKFVPIQLFAIIFAGLSAFIGVIYAVQMRTNQVFITSFIGATLNVGLNLWLIPKIGLYGVAFATAISFFCVWMVRLIQTRKYVKIQMQYSVIIPAFIVLALQALCLYQVKIPELLTNTLSVSLILLINLRNIQFMTKNMIQKRRKSGLV</sequence>
<organism evidence="7 8">
    <name type="scientific">Listeria newyorkensis</name>
    <dbReference type="NCBI Taxonomy" id="1497681"/>
    <lineage>
        <taxon>Bacteria</taxon>
        <taxon>Bacillati</taxon>
        <taxon>Bacillota</taxon>
        <taxon>Bacilli</taxon>
        <taxon>Bacillales</taxon>
        <taxon>Listeriaceae</taxon>
        <taxon>Listeria</taxon>
    </lineage>
</organism>
<keyword evidence="5 6" id="KW-0472">Membrane</keyword>
<feature type="transmembrane region" description="Helical" evidence="6">
    <location>
        <begin position="12"/>
        <end position="36"/>
    </location>
</feature>
<feature type="transmembrane region" description="Helical" evidence="6">
    <location>
        <begin position="80"/>
        <end position="105"/>
    </location>
</feature>
<evidence type="ECO:0000256" key="2">
    <source>
        <dbReference type="ARBA" id="ARBA00022475"/>
    </source>
</evidence>
<evidence type="ECO:0000256" key="6">
    <source>
        <dbReference type="SAM" id="Phobius"/>
    </source>
</evidence>
<dbReference type="PANTHER" id="PTHR30250">
    <property type="entry name" value="PST FAMILY PREDICTED COLANIC ACID TRANSPORTER"/>
    <property type="match status" value="1"/>
</dbReference>
<feature type="transmembrane region" description="Helical" evidence="6">
    <location>
        <begin position="355"/>
        <end position="373"/>
    </location>
</feature>
<evidence type="ECO:0000313" key="7">
    <source>
        <dbReference type="EMBL" id="MBC1457748.1"/>
    </source>
</evidence>
<protein>
    <submittedName>
        <fullName evidence="7">Oligosaccharide flippase family protein</fullName>
    </submittedName>
</protein>
<name>A0A841YWT0_9LIST</name>
<reference evidence="7 8" key="1">
    <citation type="submission" date="2020-03" db="EMBL/GenBank/DDBJ databases">
        <title>Soil Listeria distribution.</title>
        <authorList>
            <person name="Liao J."/>
            <person name="Wiedmann M."/>
        </authorList>
    </citation>
    <scope>NUCLEOTIDE SEQUENCE [LARGE SCALE GENOMIC DNA]</scope>
    <source>
        <strain evidence="7 8">FSL L7-1614</strain>
    </source>
</reference>
<dbReference type="EMBL" id="JAARQN010000005">
    <property type="protein sequence ID" value="MBC1457748.1"/>
    <property type="molecule type" value="Genomic_DNA"/>
</dbReference>
<evidence type="ECO:0000256" key="4">
    <source>
        <dbReference type="ARBA" id="ARBA00022989"/>
    </source>
</evidence>
<dbReference type="Pfam" id="PF01943">
    <property type="entry name" value="Polysacc_synt"/>
    <property type="match status" value="1"/>
</dbReference>
<evidence type="ECO:0000256" key="1">
    <source>
        <dbReference type="ARBA" id="ARBA00004651"/>
    </source>
</evidence>
<evidence type="ECO:0000313" key="8">
    <source>
        <dbReference type="Proteomes" id="UP000569903"/>
    </source>
</evidence>
<dbReference type="InterPro" id="IPR050833">
    <property type="entry name" value="Poly_Biosynth_Transport"/>
</dbReference>
<keyword evidence="2" id="KW-1003">Cell membrane</keyword>
<keyword evidence="3 6" id="KW-0812">Transmembrane</keyword>
<feature type="transmembrane region" description="Helical" evidence="6">
    <location>
        <begin position="168"/>
        <end position="189"/>
    </location>
</feature>
<feature type="transmembrane region" description="Helical" evidence="6">
    <location>
        <begin position="210"/>
        <end position="227"/>
    </location>
</feature>
<keyword evidence="4 6" id="KW-1133">Transmembrane helix</keyword>